<keyword evidence="9 13" id="KW-0472">Membrane</keyword>
<comment type="similarity">
    <text evidence="2">Belongs to the RLP family.</text>
</comment>
<dbReference type="SUPFAM" id="SSF52047">
    <property type="entry name" value="RNI-like"/>
    <property type="match status" value="2"/>
</dbReference>
<dbReference type="EMBL" id="PDCK01000040">
    <property type="protein sequence ID" value="PRQ54246.1"/>
    <property type="molecule type" value="Genomic_DNA"/>
</dbReference>
<evidence type="ECO:0000256" key="5">
    <source>
        <dbReference type="ARBA" id="ARBA00022692"/>
    </source>
</evidence>
<dbReference type="FunFam" id="3.80.10.10:FF:000649">
    <property type="entry name" value="Leucine Rich Repeat family protein"/>
    <property type="match status" value="1"/>
</dbReference>
<evidence type="ECO:0000259" key="15">
    <source>
        <dbReference type="Pfam" id="PF23598"/>
    </source>
</evidence>
<evidence type="ECO:0000256" key="6">
    <source>
        <dbReference type="ARBA" id="ARBA00022729"/>
    </source>
</evidence>
<feature type="compositionally biased region" description="Basic and acidic residues" evidence="12">
    <location>
        <begin position="1184"/>
        <end position="1193"/>
    </location>
</feature>
<feature type="domain" description="Leucine-rich repeat-containing N-terminal plant-type" evidence="14">
    <location>
        <begin position="304"/>
        <end position="339"/>
    </location>
</feature>
<evidence type="ECO:0000256" key="9">
    <source>
        <dbReference type="ARBA" id="ARBA00023136"/>
    </source>
</evidence>
<feature type="transmembrane region" description="Helical" evidence="13">
    <location>
        <begin position="1198"/>
        <end position="1221"/>
    </location>
</feature>
<dbReference type="STRING" id="74649.A0A2P6S6D7"/>
<evidence type="ECO:0000256" key="13">
    <source>
        <dbReference type="SAM" id="Phobius"/>
    </source>
</evidence>
<keyword evidence="4" id="KW-0433">Leucine-rich repeat</keyword>
<keyword evidence="17" id="KW-1185">Reference proteome</keyword>
<dbReference type="Gene3D" id="3.80.10.10">
    <property type="entry name" value="Ribonuclease Inhibitor"/>
    <property type="match status" value="5"/>
</dbReference>
<keyword evidence="5 13" id="KW-0812">Transmembrane</keyword>
<evidence type="ECO:0000256" key="10">
    <source>
        <dbReference type="ARBA" id="ARBA00023170"/>
    </source>
</evidence>
<feature type="domain" description="Disease resistance R13L4/SHOC-2-like LRR" evidence="15">
    <location>
        <begin position="611"/>
        <end position="757"/>
    </location>
</feature>
<keyword evidence="8 13" id="KW-1133">Transmembrane helix</keyword>
<dbReference type="PANTHER" id="PTHR48063">
    <property type="entry name" value="LRR RECEPTOR-LIKE KINASE"/>
    <property type="match status" value="1"/>
</dbReference>
<dbReference type="InterPro" id="IPR032675">
    <property type="entry name" value="LRR_dom_sf"/>
</dbReference>
<keyword evidence="16" id="KW-0723">Serine/threonine-protein kinase</keyword>
<proteinExistence type="inferred from homology"/>
<organism evidence="16 17">
    <name type="scientific">Rosa chinensis</name>
    <name type="common">China rose</name>
    <dbReference type="NCBI Taxonomy" id="74649"/>
    <lineage>
        <taxon>Eukaryota</taxon>
        <taxon>Viridiplantae</taxon>
        <taxon>Streptophyta</taxon>
        <taxon>Embryophyta</taxon>
        <taxon>Tracheophyta</taxon>
        <taxon>Spermatophyta</taxon>
        <taxon>Magnoliopsida</taxon>
        <taxon>eudicotyledons</taxon>
        <taxon>Gunneridae</taxon>
        <taxon>Pentapetalae</taxon>
        <taxon>rosids</taxon>
        <taxon>fabids</taxon>
        <taxon>Rosales</taxon>
        <taxon>Rosaceae</taxon>
        <taxon>Rosoideae</taxon>
        <taxon>Rosoideae incertae sedis</taxon>
        <taxon>Rosa</taxon>
    </lineage>
</organism>
<keyword evidence="16" id="KW-0808">Transferase</keyword>
<dbReference type="InterPro" id="IPR055414">
    <property type="entry name" value="LRR_R13L4/SHOC2-like"/>
</dbReference>
<keyword evidence="6" id="KW-0732">Signal</keyword>
<dbReference type="GO" id="GO:0005886">
    <property type="term" value="C:plasma membrane"/>
    <property type="evidence" value="ECO:0007669"/>
    <property type="project" value="UniProtKB-SubCell"/>
</dbReference>
<gene>
    <name evidence="16" type="ORF">RchiOBHm_Chr2g0175371</name>
</gene>
<evidence type="ECO:0000256" key="8">
    <source>
        <dbReference type="ARBA" id="ARBA00022989"/>
    </source>
</evidence>
<dbReference type="Pfam" id="PF08263">
    <property type="entry name" value="LRRNT_2"/>
    <property type="match status" value="1"/>
</dbReference>
<dbReference type="InterPro" id="IPR013210">
    <property type="entry name" value="LRR_N_plant-typ"/>
</dbReference>
<dbReference type="InterPro" id="IPR003591">
    <property type="entry name" value="Leu-rich_rpt_typical-subtyp"/>
</dbReference>
<keyword evidence="16" id="KW-0418">Kinase</keyword>
<sequence length="1346" mass="148806">MNHLAGMIPSKIGNMELIETLDLSINNLSGSIPPSMVSLTFLTHLNLSYNNLSRKIPTANQFKTLVDPSIYEGNDALCGYPLLTDCKGDEPPQLPSEDGEEDDSKLWLIISVVIGFITGFWGVFGSLVIKKFVGWQLVGIPLASRQAVTSDVRRRSEHGGVGDCSCMGMVWARSFYGSAIGGAGDLFWPVNSQSCGGMADTRCVHGSRDEGRDAVGACKRPSGPWAKVNILDLGLSLSGRTIAGLVVHSYEFVVFDPISFVIDIRRTQIWDPSGICQGFRIWDPRGSWAWAASHYVNVDCMNIEKKALLKLKDGLTDPSDRLSSWVGEDCCKWRGVGCNNTTGRVESLNLRNSYSDDLDSDVGTLHALGGEINPSLLDLKDIVYLDLSMNNFGGIKLPSFIGSLEKLKYLNISRASFGGVIPPNLGNLSRLLYLDLSYYLVEAIENDLRWLPSLSSLKYLDLGGVDLTKTASYWLPTVNMLPSLVELHLSTCGLSILPPTLPYINFTSLSVLDLSSNGFNSTIPHWLFNLTELVHLDLKFNSLHGMLPERFGMLTFLKTLDLSENSNIESRLPRNLGLLCNLQTLKLSVNKISGEITEFLDSLSGCANITLETLDLGYNNLSGNLPNSLGYLKSLRYLKLWYNSFHGRIPESIGNLTSLENLYLTKNQMSGAIPESFGQLSSLVALEINDNKWEGVVTEAHFVKLRNLEEVSIRKDSSNISLIFNISSDWIPPFKLRYLSISSCQLGPKFPTWLRNQTELVIVGLINARISDIIPDWFWQLDLLLDDLDFSNNQLSGRVPNSLRFSLRGIADLSSNHFAGPLLLWSSNISGLYLNDNLFSGPIPHDLGEVMPLVEDLDISRNSLTGRIPLSIGNLSRLTTLVISNNHLSGEVPNFWNSLSEVYIVDMSNNGLSGALPISMGFLSTLRFLILSNNKFSGKLPLLKNCTGMKSLDLGENKFSGNIPAWIGESMLSLWILRLSSNLFTGHIPSQLCGLSNLHILDLSNNDLVGHIPLCVGNLSGLKISEATDTDTAFLYQGELEVVSKGRVLQYDTILYLVNSLDLSNNNLSGELPVELTSLIMLGTLNLSMNHLTGIIPEKIGNLKSIETLDLSMNKLSGSIPQSMVSLTFVTHLNLSHNNLSGKIPTSNQFNSLIDPSIYQGNAGLCGSPLPTPCRDNEETPQVPREDGEGDDGKSEKVWLMISIAIGFILGFWVVVGSLVINKTWRYAYFRFLDRMKYADQHILSKLGFNPINQLDFLLDELDVSSNQLRGRVPNTLRFSYLATFDLSSNRFDGPLSLWSSNITNLFLRDNLFSGPIPRNFGPIMSKLWILDNSSNSDWKNSLILW</sequence>
<evidence type="ECO:0000256" key="4">
    <source>
        <dbReference type="ARBA" id="ARBA00022614"/>
    </source>
</evidence>
<keyword evidence="10" id="KW-0675">Receptor</keyword>
<dbReference type="Proteomes" id="UP000238479">
    <property type="component" value="Chromosome 2"/>
</dbReference>
<keyword evidence="11" id="KW-0325">Glycoprotein</keyword>
<evidence type="ECO:0000256" key="1">
    <source>
        <dbReference type="ARBA" id="ARBA00004251"/>
    </source>
</evidence>
<keyword evidence="7" id="KW-0677">Repeat</keyword>
<dbReference type="FunFam" id="3.80.10.10:FF:000221">
    <property type="entry name" value="Leucine-rich repeat receptor-like protein kinase PXL1"/>
    <property type="match status" value="1"/>
</dbReference>
<accession>A0A2P6S6D7</accession>
<dbReference type="SMART" id="SM00369">
    <property type="entry name" value="LRR_TYP"/>
    <property type="match status" value="8"/>
</dbReference>
<evidence type="ECO:0000256" key="11">
    <source>
        <dbReference type="ARBA" id="ARBA00023180"/>
    </source>
</evidence>
<evidence type="ECO:0000256" key="3">
    <source>
        <dbReference type="ARBA" id="ARBA00022475"/>
    </source>
</evidence>
<dbReference type="InterPro" id="IPR046956">
    <property type="entry name" value="RLP23-like"/>
</dbReference>
<name>A0A2P6S6D7_ROSCH</name>
<evidence type="ECO:0000313" key="17">
    <source>
        <dbReference type="Proteomes" id="UP000238479"/>
    </source>
</evidence>
<dbReference type="FunFam" id="3.80.10.10:FF:000213">
    <property type="entry name" value="Tyrosine-sulfated glycopeptide receptor 1"/>
    <property type="match status" value="1"/>
</dbReference>
<dbReference type="Pfam" id="PF23598">
    <property type="entry name" value="LRR_14"/>
    <property type="match status" value="1"/>
</dbReference>
<dbReference type="FunFam" id="3.80.10.10:FF:000041">
    <property type="entry name" value="LRR receptor-like serine/threonine-protein kinase ERECTA"/>
    <property type="match status" value="1"/>
</dbReference>
<feature type="region of interest" description="Disordered" evidence="12">
    <location>
        <begin position="1169"/>
        <end position="1193"/>
    </location>
</feature>
<dbReference type="PANTHER" id="PTHR48063:SF81">
    <property type="entry name" value="LEUCINE-RICH REPEAT-CONTAINING N-TERMINAL PLANT-TYPE DOMAIN-CONTAINING PROTEIN"/>
    <property type="match status" value="1"/>
</dbReference>
<evidence type="ECO:0000259" key="14">
    <source>
        <dbReference type="Pfam" id="PF08263"/>
    </source>
</evidence>
<protein>
    <submittedName>
        <fullName evidence="16">Putative non-specific serine/threonine protein kinase</fullName>
        <ecNumber evidence="16">2.7.11.1</ecNumber>
    </submittedName>
</protein>
<comment type="subcellular location">
    <subcellularLocation>
        <location evidence="1">Cell membrane</location>
        <topology evidence="1">Single-pass type I membrane protein</topology>
    </subcellularLocation>
</comment>
<keyword evidence="3" id="KW-1003">Cell membrane</keyword>
<dbReference type="Pfam" id="PF00560">
    <property type="entry name" value="LRR_1"/>
    <property type="match status" value="8"/>
</dbReference>
<dbReference type="OMA" id="WLMISIA"/>
<evidence type="ECO:0000256" key="12">
    <source>
        <dbReference type="SAM" id="MobiDB-lite"/>
    </source>
</evidence>
<dbReference type="EC" id="2.7.11.1" evidence="16"/>
<dbReference type="Pfam" id="PF13855">
    <property type="entry name" value="LRR_8"/>
    <property type="match status" value="1"/>
</dbReference>
<dbReference type="InterPro" id="IPR001611">
    <property type="entry name" value="Leu-rich_rpt"/>
</dbReference>
<feature type="transmembrane region" description="Helical" evidence="13">
    <location>
        <begin position="106"/>
        <end position="129"/>
    </location>
</feature>
<evidence type="ECO:0000313" key="16">
    <source>
        <dbReference type="EMBL" id="PRQ54246.1"/>
    </source>
</evidence>
<reference evidence="16 17" key="1">
    <citation type="journal article" date="2018" name="Nat. Genet.">
        <title>The Rosa genome provides new insights in the design of modern roses.</title>
        <authorList>
            <person name="Bendahmane M."/>
        </authorList>
    </citation>
    <scope>NUCLEOTIDE SEQUENCE [LARGE SCALE GENOMIC DNA]</scope>
    <source>
        <strain evidence="17">cv. Old Blush</strain>
    </source>
</reference>
<comment type="caution">
    <text evidence="16">The sequence shown here is derived from an EMBL/GenBank/DDBJ whole genome shotgun (WGS) entry which is preliminary data.</text>
</comment>
<dbReference type="Gramene" id="PRQ54246">
    <property type="protein sequence ID" value="PRQ54246"/>
    <property type="gene ID" value="RchiOBHm_Chr2g0175371"/>
</dbReference>
<evidence type="ECO:0000256" key="2">
    <source>
        <dbReference type="ARBA" id="ARBA00009592"/>
    </source>
</evidence>
<dbReference type="SUPFAM" id="SSF52058">
    <property type="entry name" value="L domain-like"/>
    <property type="match status" value="2"/>
</dbReference>
<evidence type="ECO:0000256" key="7">
    <source>
        <dbReference type="ARBA" id="ARBA00022737"/>
    </source>
</evidence>
<dbReference type="GO" id="GO:0004674">
    <property type="term" value="F:protein serine/threonine kinase activity"/>
    <property type="evidence" value="ECO:0007669"/>
    <property type="project" value="UniProtKB-KW"/>
</dbReference>